<dbReference type="Proteomes" id="UP000829685">
    <property type="component" value="Unassembled WGS sequence"/>
</dbReference>
<evidence type="ECO:0008006" key="10">
    <source>
        <dbReference type="Google" id="ProtNLM"/>
    </source>
</evidence>
<dbReference type="GO" id="GO:0005506">
    <property type="term" value="F:iron ion binding"/>
    <property type="evidence" value="ECO:0007669"/>
    <property type="project" value="InterPro"/>
</dbReference>
<dbReference type="PANTHER" id="PTHR24287:SF1">
    <property type="entry name" value="P450, PUTATIVE (EUROFUNG)-RELATED"/>
    <property type="match status" value="1"/>
</dbReference>
<evidence type="ECO:0000256" key="7">
    <source>
        <dbReference type="ARBA" id="ARBA00023033"/>
    </source>
</evidence>
<dbReference type="GO" id="GO:0016712">
    <property type="term" value="F:oxidoreductase activity, acting on paired donors, with incorporation or reduction of molecular oxygen, reduced flavin or flavoprotein as one donor, and incorporation of one atom of oxygen"/>
    <property type="evidence" value="ECO:0007669"/>
    <property type="project" value="InterPro"/>
</dbReference>
<evidence type="ECO:0000313" key="8">
    <source>
        <dbReference type="EMBL" id="KAI1871056.1"/>
    </source>
</evidence>
<dbReference type="InterPro" id="IPR047146">
    <property type="entry name" value="Cyt_P450_E_CYP52_fungi"/>
</dbReference>
<dbReference type="SUPFAM" id="SSF48264">
    <property type="entry name" value="Cytochrome P450"/>
    <property type="match status" value="1"/>
</dbReference>
<dbReference type="PANTHER" id="PTHR24287">
    <property type="entry name" value="P450, PUTATIVE (EUROFUNG)-RELATED"/>
    <property type="match status" value="1"/>
</dbReference>
<keyword evidence="3" id="KW-0349">Heme</keyword>
<comment type="similarity">
    <text evidence="2">Belongs to the cytochrome P450 family.</text>
</comment>
<evidence type="ECO:0000256" key="2">
    <source>
        <dbReference type="ARBA" id="ARBA00010617"/>
    </source>
</evidence>
<protein>
    <recommendedName>
        <fullName evidence="10">Cytochrome P450</fullName>
    </recommendedName>
</protein>
<keyword evidence="4" id="KW-0479">Metal-binding</keyword>
<dbReference type="EMBL" id="JAFIMR010000013">
    <property type="protein sequence ID" value="KAI1871056.1"/>
    <property type="molecule type" value="Genomic_DNA"/>
</dbReference>
<proteinExistence type="inferred from homology"/>
<evidence type="ECO:0000256" key="5">
    <source>
        <dbReference type="ARBA" id="ARBA00023002"/>
    </source>
</evidence>
<organism evidence="8 9">
    <name type="scientific">Neoarthrinium moseri</name>
    <dbReference type="NCBI Taxonomy" id="1658444"/>
    <lineage>
        <taxon>Eukaryota</taxon>
        <taxon>Fungi</taxon>
        <taxon>Dikarya</taxon>
        <taxon>Ascomycota</taxon>
        <taxon>Pezizomycotina</taxon>
        <taxon>Sordariomycetes</taxon>
        <taxon>Xylariomycetidae</taxon>
        <taxon>Amphisphaeriales</taxon>
        <taxon>Apiosporaceae</taxon>
        <taxon>Neoarthrinium</taxon>
    </lineage>
</organism>
<evidence type="ECO:0000313" key="9">
    <source>
        <dbReference type="Proteomes" id="UP000829685"/>
    </source>
</evidence>
<accession>A0A9P9WMH6</accession>
<dbReference type="AlphaFoldDB" id="A0A9P9WMH6"/>
<reference evidence="8" key="1">
    <citation type="submission" date="2021-03" db="EMBL/GenBank/DDBJ databases">
        <title>Revisited historic fungal species revealed as producer of novel bioactive compounds through whole genome sequencing and comparative genomics.</title>
        <authorList>
            <person name="Vignolle G.A."/>
            <person name="Hochenegger N."/>
            <person name="Mach R.L."/>
            <person name="Mach-Aigner A.R."/>
            <person name="Javad Rahimi M."/>
            <person name="Salim K.A."/>
            <person name="Chan C.M."/>
            <person name="Lim L.B.L."/>
            <person name="Cai F."/>
            <person name="Druzhinina I.S."/>
            <person name="U'Ren J.M."/>
            <person name="Derntl C."/>
        </authorList>
    </citation>
    <scope>NUCLEOTIDE SEQUENCE</scope>
    <source>
        <strain evidence="8">TUCIM 5799</strain>
    </source>
</reference>
<keyword evidence="7" id="KW-0503">Monooxygenase</keyword>
<dbReference type="OrthoDB" id="1470350at2759"/>
<sequence length="259" mass="29629">MTQVRALPKKRLLEFQTPFLTVAPTVRFNVLGEGFITIDPENIETIIKTRFEDYHLGDRSNQLYRLLGEGIFTQDGSAWQLSRRILQKQFVRVREAGIAALQAHVDTMLANIGGEDIDNGTVVDLQPHFFEYTLNTTTHLLFGEPHSALPKLERDALRNDFEYASQVSANRMRLANLCWLYTPPKFIKACRNVRNWAQFFADKALHCLHTEGIEAAGQKYPFIVDLWQELGDRSLVRDQLLHVLIAGRDTTACLLSWTL</sequence>
<evidence type="ECO:0000256" key="3">
    <source>
        <dbReference type="ARBA" id="ARBA00022617"/>
    </source>
</evidence>
<keyword evidence="9" id="KW-1185">Reference proteome</keyword>
<keyword evidence="5" id="KW-0560">Oxidoreductase</keyword>
<dbReference type="Gene3D" id="1.10.630.10">
    <property type="entry name" value="Cytochrome P450"/>
    <property type="match status" value="1"/>
</dbReference>
<dbReference type="GO" id="GO:0020037">
    <property type="term" value="F:heme binding"/>
    <property type="evidence" value="ECO:0007669"/>
    <property type="project" value="InterPro"/>
</dbReference>
<evidence type="ECO:0000256" key="4">
    <source>
        <dbReference type="ARBA" id="ARBA00022723"/>
    </source>
</evidence>
<evidence type="ECO:0000256" key="6">
    <source>
        <dbReference type="ARBA" id="ARBA00023004"/>
    </source>
</evidence>
<name>A0A9P9WMH6_9PEZI</name>
<evidence type="ECO:0000256" key="1">
    <source>
        <dbReference type="ARBA" id="ARBA00001971"/>
    </source>
</evidence>
<dbReference type="InterPro" id="IPR001128">
    <property type="entry name" value="Cyt_P450"/>
</dbReference>
<dbReference type="Pfam" id="PF00067">
    <property type="entry name" value="p450"/>
    <property type="match status" value="1"/>
</dbReference>
<dbReference type="InterPro" id="IPR002974">
    <property type="entry name" value="Cyt_P450_E_CYP52_ascomycetes"/>
</dbReference>
<dbReference type="PRINTS" id="PR01239">
    <property type="entry name" value="EP450IICYP52"/>
</dbReference>
<comment type="caution">
    <text evidence="8">The sequence shown here is derived from an EMBL/GenBank/DDBJ whole genome shotgun (WGS) entry which is preliminary data.</text>
</comment>
<gene>
    <name evidence="8" type="ORF">JX265_006096</name>
</gene>
<dbReference type="InterPro" id="IPR036396">
    <property type="entry name" value="Cyt_P450_sf"/>
</dbReference>
<comment type="cofactor">
    <cofactor evidence="1">
        <name>heme</name>
        <dbReference type="ChEBI" id="CHEBI:30413"/>
    </cofactor>
</comment>
<keyword evidence="6" id="KW-0408">Iron</keyword>